<evidence type="ECO:0000313" key="3">
    <source>
        <dbReference type="Proteomes" id="UP000631114"/>
    </source>
</evidence>
<gene>
    <name evidence="2" type="ORF">IFM89_009056</name>
</gene>
<accession>A0A835IM26</accession>
<evidence type="ECO:0000256" key="1">
    <source>
        <dbReference type="SAM" id="MobiDB-lite"/>
    </source>
</evidence>
<protein>
    <submittedName>
        <fullName evidence="2">Uncharacterized protein</fullName>
    </submittedName>
</protein>
<dbReference type="EMBL" id="JADFTS010000002">
    <property type="protein sequence ID" value="KAF9619714.1"/>
    <property type="molecule type" value="Genomic_DNA"/>
</dbReference>
<proteinExistence type="predicted"/>
<comment type="caution">
    <text evidence="2">The sequence shown here is derived from an EMBL/GenBank/DDBJ whole genome shotgun (WGS) entry which is preliminary data.</text>
</comment>
<evidence type="ECO:0000313" key="2">
    <source>
        <dbReference type="EMBL" id="KAF9619714.1"/>
    </source>
</evidence>
<organism evidence="2 3">
    <name type="scientific">Coptis chinensis</name>
    <dbReference type="NCBI Taxonomy" id="261450"/>
    <lineage>
        <taxon>Eukaryota</taxon>
        <taxon>Viridiplantae</taxon>
        <taxon>Streptophyta</taxon>
        <taxon>Embryophyta</taxon>
        <taxon>Tracheophyta</taxon>
        <taxon>Spermatophyta</taxon>
        <taxon>Magnoliopsida</taxon>
        <taxon>Ranunculales</taxon>
        <taxon>Ranunculaceae</taxon>
        <taxon>Coptidoideae</taxon>
        <taxon>Coptis</taxon>
    </lineage>
</organism>
<feature type="region of interest" description="Disordered" evidence="1">
    <location>
        <begin position="91"/>
        <end position="116"/>
    </location>
</feature>
<dbReference type="Proteomes" id="UP000631114">
    <property type="component" value="Unassembled WGS sequence"/>
</dbReference>
<feature type="compositionally biased region" description="Acidic residues" evidence="1">
    <location>
        <begin position="104"/>
        <end position="116"/>
    </location>
</feature>
<dbReference type="AlphaFoldDB" id="A0A835IM26"/>
<keyword evidence="3" id="KW-1185">Reference proteome</keyword>
<reference evidence="2 3" key="1">
    <citation type="submission" date="2020-10" db="EMBL/GenBank/DDBJ databases">
        <title>The Coptis chinensis genome and diversification of protoberbering-type alkaloids.</title>
        <authorList>
            <person name="Wang B."/>
            <person name="Shu S."/>
            <person name="Song C."/>
            <person name="Liu Y."/>
        </authorList>
    </citation>
    <scope>NUCLEOTIDE SEQUENCE [LARGE SCALE GENOMIC DNA]</scope>
    <source>
        <strain evidence="2">HL-2020</strain>
        <tissue evidence="2">Leaf</tissue>
    </source>
</reference>
<sequence>MVKIESPKICLTSVRPLHIREGGGIATSFSSTKCKTHTTKSARGLEVEKERILKGVGKRAACNKACITGIGREYVLQKVKGIAVREGYGLASNGGDGPAKGGPAEDDASTTDEEIV</sequence>
<name>A0A835IM26_9MAGN</name>